<dbReference type="STRING" id="1225564.AA309_00935"/>
<dbReference type="InterPro" id="IPR000352">
    <property type="entry name" value="Pep_chain_release_fac_I"/>
</dbReference>
<organism evidence="3 4">
    <name type="scientific">Microvirga vignae</name>
    <dbReference type="NCBI Taxonomy" id="1225564"/>
    <lineage>
        <taxon>Bacteria</taxon>
        <taxon>Pseudomonadati</taxon>
        <taxon>Pseudomonadota</taxon>
        <taxon>Alphaproteobacteria</taxon>
        <taxon>Hyphomicrobiales</taxon>
        <taxon>Methylobacteriaceae</taxon>
        <taxon>Microvirga</taxon>
    </lineage>
</organism>
<dbReference type="Proteomes" id="UP000035489">
    <property type="component" value="Unassembled WGS sequence"/>
</dbReference>
<dbReference type="OrthoDB" id="9815709at2"/>
<reference evidence="3 4" key="1">
    <citation type="submission" date="2015-05" db="EMBL/GenBank/DDBJ databases">
        <title>Draft genome sequence of Microvirga vignae strain BR3299, a novel nitrogen fixing bacteria isolated from Brazil semi-aired region.</title>
        <authorList>
            <person name="Zilli J.E."/>
            <person name="Passos S.R."/>
            <person name="Leite J."/>
            <person name="Baldani J.I."/>
            <person name="Xavier G.R."/>
            <person name="Rumjaneck N.G."/>
            <person name="Simoes-Araujo J.L."/>
        </authorList>
    </citation>
    <scope>NUCLEOTIDE SEQUENCE [LARGE SCALE GENOMIC DNA]</scope>
    <source>
        <strain evidence="3 4">BR3299</strain>
    </source>
</reference>
<accession>A0A0H1RIF2</accession>
<feature type="compositionally biased region" description="Basic residues" evidence="1">
    <location>
        <begin position="104"/>
        <end position="120"/>
    </location>
</feature>
<dbReference type="GO" id="GO:0072344">
    <property type="term" value="P:rescue of stalled ribosome"/>
    <property type="evidence" value="ECO:0007669"/>
    <property type="project" value="TreeGrafter"/>
</dbReference>
<comment type="caution">
    <text evidence="3">The sequence shown here is derived from an EMBL/GenBank/DDBJ whole genome shotgun (WGS) entry which is preliminary data.</text>
</comment>
<evidence type="ECO:0000313" key="3">
    <source>
        <dbReference type="EMBL" id="KLK94804.1"/>
    </source>
</evidence>
<feature type="region of interest" description="Disordered" evidence="1">
    <location>
        <begin position="99"/>
        <end position="140"/>
    </location>
</feature>
<dbReference type="GO" id="GO:0004045">
    <property type="term" value="F:peptidyl-tRNA hydrolase activity"/>
    <property type="evidence" value="ECO:0007669"/>
    <property type="project" value="TreeGrafter"/>
</dbReference>
<dbReference type="RefSeq" id="WP_047187110.1">
    <property type="nucleotide sequence ID" value="NZ_LCYG01000004.1"/>
</dbReference>
<gene>
    <name evidence="3" type="ORF">AA309_00935</name>
</gene>
<dbReference type="PATRIC" id="fig|1225564.3.peg.4100"/>
<evidence type="ECO:0000259" key="2">
    <source>
        <dbReference type="PROSITE" id="PS00745"/>
    </source>
</evidence>
<proteinExistence type="predicted"/>
<name>A0A0H1RIF2_9HYPH</name>
<dbReference type="PROSITE" id="PS00745">
    <property type="entry name" value="RF_PROK_I"/>
    <property type="match status" value="1"/>
</dbReference>
<dbReference type="AlphaFoldDB" id="A0A0H1RIF2"/>
<feature type="compositionally biased region" description="Basic and acidic residues" evidence="1">
    <location>
        <begin position="121"/>
        <end position="131"/>
    </location>
</feature>
<dbReference type="GO" id="GO:0043022">
    <property type="term" value="F:ribosome binding"/>
    <property type="evidence" value="ECO:0007669"/>
    <property type="project" value="TreeGrafter"/>
</dbReference>
<dbReference type="PANTHER" id="PTHR47814:SF1">
    <property type="entry name" value="PEPTIDYL-TRNA HYDROLASE ARFB"/>
    <property type="match status" value="1"/>
</dbReference>
<protein>
    <submittedName>
        <fullName evidence="3">Peptide chain release factor I</fullName>
    </submittedName>
</protein>
<dbReference type="GO" id="GO:0003747">
    <property type="term" value="F:translation release factor activity"/>
    <property type="evidence" value="ECO:0007669"/>
    <property type="project" value="InterPro"/>
</dbReference>
<dbReference type="SUPFAM" id="SSF110916">
    <property type="entry name" value="Peptidyl-tRNA hydrolase domain-like"/>
    <property type="match status" value="1"/>
</dbReference>
<dbReference type="PANTHER" id="PTHR47814">
    <property type="entry name" value="PEPTIDYL-TRNA HYDROLASE ARFB"/>
    <property type="match status" value="1"/>
</dbReference>
<dbReference type="FunFam" id="3.30.160.20:FF:000046">
    <property type="entry name" value="Peptidyl-tRNA hydrolase ICT1"/>
    <property type="match status" value="1"/>
</dbReference>
<evidence type="ECO:0000256" key="1">
    <source>
        <dbReference type="SAM" id="MobiDB-lite"/>
    </source>
</evidence>
<keyword evidence="4" id="KW-1185">Reference proteome</keyword>
<dbReference type="Pfam" id="PF00472">
    <property type="entry name" value="RF-1"/>
    <property type="match status" value="1"/>
</dbReference>
<dbReference type="Gene3D" id="3.30.160.20">
    <property type="match status" value="1"/>
</dbReference>
<dbReference type="EMBL" id="LCYG01000004">
    <property type="protein sequence ID" value="KLK94804.1"/>
    <property type="molecule type" value="Genomic_DNA"/>
</dbReference>
<evidence type="ECO:0000313" key="4">
    <source>
        <dbReference type="Proteomes" id="UP000035489"/>
    </source>
</evidence>
<feature type="domain" description="Prokaryotic-type class I peptide chain release factors" evidence="2">
    <location>
        <begin position="21"/>
        <end position="37"/>
    </location>
</feature>
<sequence>MIQVTNSIALDETELQESFIRASGPGGQNVNKVESAVQLRFDVRNSPSLPEDVKARLERIAGKRLTNEGVLIITAQRFRTQERNREDAVTRLIELIRQATERPKPRRPTRPTLASKKRRLEAKGRRSEIKKGRSAKPGFD</sequence>
<dbReference type="NCBIfam" id="NF006718">
    <property type="entry name" value="PRK09256.1"/>
    <property type="match status" value="1"/>
</dbReference>